<proteinExistence type="predicted"/>
<name>A0A0J0YSJ8_9NEIS</name>
<dbReference type="Pfam" id="PF03476">
    <property type="entry name" value="MOSC_N"/>
    <property type="match status" value="1"/>
</dbReference>
<dbReference type="PROSITE" id="PS51340">
    <property type="entry name" value="MOSC"/>
    <property type="match status" value="1"/>
</dbReference>
<dbReference type="EMBL" id="JTDO01000005">
    <property type="protein sequence ID" value="KLT73125.1"/>
    <property type="molecule type" value="Genomic_DNA"/>
</dbReference>
<dbReference type="Gene3D" id="2.40.33.20">
    <property type="entry name" value="PK beta-barrel domain-like"/>
    <property type="match status" value="1"/>
</dbReference>
<dbReference type="InterPro" id="IPR005302">
    <property type="entry name" value="MoCF_Sase_C"/>
</dbReference>
<comment type="caution">
    <text evidence="2">The sequence shown here is derived from an EMBL/GenBank/DDBJ whole genome shotgun (WGS) entry which is preliminary data.</text>
</comment>
<organism evidence="2 3">
    <name type="scientific">Neisseria arctica</name>
    <dbReference type="NCBI Taxonomy" id="1470200"/>
    <lineage>
        <taxon>Bacteria</taxon>
        <taxon>Pseudomonadati</taxon>
        <taxon>Pseudomonadota</taxon>
        <taxon>Betaproteobacteria</taxon>
        <taxon>Neisseriales</taxon>
        <taxon>Neisseriaceae</taxon>
        <taxon>Neisseria</taxon>
    </lineage>
</organism>
<dbReference type="GO" id="GO:0003824">
    <property type="term" value="F:catalytic activity"/>
    <property type="evidence" value="ECO:0007669"/>
    <property type="project" value="InterPro"/>
</dbReference>
<evidence type="ECO:0000313" key="3">
    <source>
        <dbReference type="Proteomes" id="UP000036027"/>
    </source>
</evidence>
<keyword evidence="3" id="KW-1185">Reference proteome</keyword>
<dbReference type="RefSeq" id="WP_047760676.1">
    <property type="nucleotide sequence ID" value="NZ_CP091510.1"/>
</dbReference>
<dbReference type="InterPro" id="IPR005303">
    <property type="entry name" value="MOCOS_middle"/>
</dbReference>
<dbReference type="PATRIC" id="fig|1470200.3.peg.1999"/>
<dbReference type="PANTHER" id="PTHR14237">
    <property type="entry name" value="MOLYBDOPTERIN COFACTOR SULFURASE MOSC"/>
    <property type="match status" value="1"/>
</dbReference>
<dbReference type="InterPro" id="IPR011037">
    <property type="entry name" value="Pyrv_Knase-like_insert_dom_sf"/>
</dbReference>
<protein>
    <recommendedName>
        <fullName evidence="1">MOSC domain-containing protein</fullName>
    </recommendedName>
</protein>
<evidence type="ECO:0000313" key="2">
    <source>
        <dbReference type="EMBL" id="KLT73125.1"/>
    </source>
</evidence>
<dbReference type="PANTHER" id="PTHR14237:SF19">
    <property type="entry name" value="MITOCHONDRIAL AMIDOXIME REDUCING COMPONENT 1"/>
    <property type="match status" value="1"/>
</dbReference>
<reference evidence="2 3" key="1">
    <citation type="submission" date="2014-11" db="EMBL/GenBank/DDBJ databases">
        <title>Genome of a novel goose pathogen.</title>
        <authorList>
            <person name="Hansen C.M."/>
            <person name="Hueffer K."/>
            <person name="Choi S.C."/>
        </authorList>
    </citation>
    <scope>NUCLEOTIDE SEQUENCE [LARGE SCALE GENOMIC DNA]</scope>
    <source>
        <strain evidence="2 3">KH1503</strain>
    </source>
</reference>
<sequence length="256" mass="28686">MQLTELIYYPVKSMRGINMAQTEILPMGIKHDRCWLLTDLTGNFITARKYPQLLLWQATVETDGLYLTAPDGESRFFPTKKFTLTSNVTVWKDTFAAQQNTNDTDPWLSSKIGTQCRLNYIGAPSNRTLAGTDTPLSFADGAPYLLTNQASLAALNATLPRTVEMRRFRPNLVINGIEAYEEESWREIQIGNVRFELFKPCTRCVMTTVDLHNGEKDPQQQPLKTLAQTRKAIFGMNMRALNSGTVAVGDAVTVLA</sequence>
<dbReference type="AlphaFoldDB" id="A0A0J0YSJ8"/>
<dbReference type="Proteomes" id="UP000036027">
    <property type="component" value="Unassembled WGS sequence"/>
</dbReference>
<dbReference type="Pfam" id="PF03473">
    <property type="entry name" value="MOSC"/>
    <property type="match status" value="1"/>
</dbReference>
<accession>A0A0J0YSJ8</accession>
<dbReference type="STRING" id="1470200.PL75_04255"/>
<dbReference type="SUPFAM" id="SSF141673">
    <property type="entry name" value="MOSC N-terminal domain-like"/>
    <property type="match status" value="1"/>
</dbReference>
<feature type="domain" description="MOSC" evidence="1">
    <location>
        <begin position="116"/>
        <end position="255"/>
    </location>
</feature>
<dbReference type="SUPFAM" id="SSF50800">
    <property type="entry name" value="PK beta-barrel domain-like"/>
    <property type="match status" value="1"/>
</dbReference>
<gene>
    <name evidence="2" type="ORF">PL75_04255</name>
</gene>
<dbReference type="GO" id="GO:0030170">
    <property type="term" value="F:pyridoxal phosphate binding"/>
    <property type="evidence" value="ECO:0007669"/>
    <property type="project" value="InterPro"/>
</dbReference>
<dbReference type="GO" id="GO:0030151">
    <property type="term" value="F:molybdenum ion binding"/>
    <property type="evidence" value="ECO:0007669"/>
    <property type="project" value="InterPro"/>
</dbReference>
<evidence type="ECO:0000259" key="1">
    <source>
        <dbReference type="PROSITE" id="PS51340"/>
    </source>
</evidence>